<dbReference type="Proteomes" id="UP000631114">
    <property type="component" value="Unassembled WGS sequence"/>
</dbReference>
<dbReference type="Pfam" id="PF03109">
    <property type="entry name" value="ABC1"/>
    <property type="match status" value="1"/>
</dbReference>
<feature type="compositionally biased region" description="Polar residues" evidence="2">
    <location>
        <begin position="431"/>
        <end position="444"/>
    </location>
</feature>
<reference evidence="4 5" key="1">
    <citation type="submission" date="2020-10" db="EMBL/GenBank/DDBJ databases">
        <title>The Coptis chinensis genome and diversification of protoberbering-type alkaloids.</title>
        <authorList>
            <person name="Wang B."/>
            <person name="Shu S."/>
            <person name="Song C."/>
            <person name="Liu Y."/>
        </authorList>
    </citation>
    <scope>NUCLEOTIDE SEQUENCE [LARGE SCALE GENOMIC DNA]</scope>
    <source>
        <strain evidence="4">HL-2020</strain>
        <tissue evidence="4">Leaf</tissue>
    </source>
</reference>
<dbReference type="SUPFAM" id="SSF56112">
    <property type="entry name" value="Protein kinase-like (PK-like)"/>
    <property type="match status" value="1"/>
</dbReference>
<dbReference type="PANTHER" id="PTHR10566:SF113">
    <property type="entry name" value="PROTEIN ACTIVITY OF BC1 COMPLEX KINASE 7, CHLOROPLASTIC"/>
    <property type="match status" value="1"/>
</dbReference>
<dbReference type="GO" id="GO:0003676">
    <property type="term" value="F:nucleic acid binding"/>
    <property type="evidence" value="ECO:0007669"/>
    <property type="project" value="InterPro"/>
</dbReference>
<dbReference type="SMART" id="SM00357">
    <property type="entry name" value="CSP"/>
    <property type="match status" value="1"/>
</dbReference>
<dbReference type="PROSITE" id="PS00352">
    <property type="entry name" value="CSD_1"/>
    <property type="match status" value="1"/>
</dbReference>
<evidence type="ECO:0000256" key="2">
    <source>
        <dbReference type="SAM" id="MobiDB-lite"/>
    </source>
</evidence>
<dbReference type="InterPro" id="IPR050154">
    <property type="entry name" value="UbiB_kinase"/>
</dbReference>
<keyword evidence="5" id="KW-1185">Reference proteome</keyword>
<dbReference type="PANTHER" id="PTHR10566">
    <property type="entry name" value="CHAPERONE-ACTIVITY OF BC1 COMPLEX CABC1 -RELATED"/>
    <property type="match status" value="1"/>
</dbReference>
<evidence type="ECO:0000313" key="5">
    <source>
        <dbReference type="Proteomes" id="UP000631114"/>
    </source>
</evidence>
<gene>
    <name evidence="4" type="ORF">IFM89_017910</name>
</gene>
<evidence type="ECO:0000313" key="4">
    <source>
        <dbReference type="EMBL" id="KAF9625080.1"/>
    </source>
</evidence>
<dbReference type="InterPro" id="IPR004147">
    <property type="entry name" value="ABC1_dom"/>
</dbReference>
<dbReference type="PRINTS" id="PR00050">
    <property type="entry name" value="COLDSHOCK"/>
</dbReference>
<feature type="region of interest" description="Disordered" evidence="2">
    <location>
        <begin position="86"/>
        <end position="105"/>
    </location>
</feature>
<evidence type="ECO:0000259" key="3">
    <source>
        <dbReference type="PROSITE" id="PS51857"/>
    </source>
</evidence>
<dbReference type="AlphaFoldDB" id="A0A835IWG8"/>
<sequence length="546" mass="61190">MSIGSNKDSIEEVKATKIQEYTEIRSHNQKPLLDPLVAKHKGRKKRITSCMDKPPKKKRSPNSKTSKRPSPNLKISKRSKVFSSTRALPHNGPIKQEIGGQGLQDSPIRIDDQLETLEQPIKCQKLDEPGRSHQYRPSKLTNFEFGSLSESSHLRDKQTYSTMDGHSFTTLGDNDLQCPFSVVAPSNQLHQFNQGSLMLGQLGRSVDNQYYVANSDAYHQRTTILSQNPHYGLGTTFKHNEISHQGHGFFFLDLNDPNRPRVPGEVFGIVKWFNNLGGYGFITPSSGGEDVFVHYSLIKSKDRVPAFSPQKARAFIENELGTPVDVLFKKFEDQPTTAASLGQVHRAILHNGEIVVVKVQRPGLKKLFDIDLLVPSDLTGMEKVWSKPIKGSPYPRCGRLEKVARPETSRTKSNRSKHVGNHLYLEHNHPWPTQRNALVGSTRTRPPKNNVASKSSSSPQTSSKPKSLKEEHKDNVSNVVCVVPRGSLTGHLRLPRGSLTGHRSISKNKSAMSQCIEVRWCERESISMKHVVRPGVYMWGRAHTCA</sequence>
<feature type="compositionally biased region" description="Basic residues" evidence="2">
    <location>
        <begin position="38"/>
        <end position="47"/>
    </location>
</feature>
<dbReference type="OrthoDB" id="427480at2759"/>
<dbReference type="GO" id="GO:0016020">
    <property type="term" value="C:membrane"/>
    <property type="evidence" value="ECO:0007669"/>
    <property type="project" value="GOC"/>
</dbReference>
<feature type="region of interest" description="Disordered" evidence="2">
    <location>
        <begin position="395"/>
        <end position="476"/>
    </location>
</feature>
<comment type="similarity">
    <text evidence="1">Belongs to the protein kinase superfamily. ADCK protein kinase family.</text>
</comment>
<dbReference type="PROSITE" id="PS51857">
    <property type="entry name" value="CSD_2"/>
    <property type="match status" value="1"/>
</dbReference>
<feature type="region of interest" description="Disordered" evidence="2">
    <location>
        <begin position="26"/>
        <end position="73"/>
    </location>
</feature>
<dbReference type="InterPro" id="IPR019844">
    <property type="entry name" value="CSD_CS"/>
</dbReference>
<dbReference type="GO" id="GO:1901031">
    <property type="term" value="P:regulation of response to reactive oxygen species"/>
    <property type="evidence" value="ECO:0007669"/>
    <property type="project" value="TreeGrafter"/>
</dbReference>
<feature type="compositionally biased region" description="Basic and acidic residues" evidence="2">
    <location>
        <begin position="398"/>
        <end position="410"/>
    </location>
</feature>
<feature type="compositionally biased region" description="Basic residues" evidence="2">
    <location>
        <begin position="55"/>
        <end position="67"/>
    </location>
</feature>
<comment type="caution">
    <text evidence="4">The sequence shown here is derived from an EMBL/GenBank/DDBJ whole genome shotgun (WGS) entry which is preliminary data.</text>
</comment>
<dbReference type="CDD" id="cd04458">
    <property type="entry name" value="CSP_CDS"/>
    <property type="match status" value="1"/>
</dbReference>
<dbReference type="InterPro" id="IPR012340">
    <property type="entry name" value="NA-bd_OB-fold"/>
</dbReference>
<dbReference type="GO" id="GO:0046467">
    <property type="term" value="P:membrane lipid biosynthetic process"/>
    <property type="evidence" value="ECO:0007669"/>
    <property type="project" value="TreeGrafter"/>
</dbReference>
<dbReference type="InterPro" id="IPR002059">
    <property type="entry name" value="CSP_DNA-bd"/>
</dbReference>
<dbReference type="SUPFAM" id="SSF50249">
    <property type="entry name" value="Nucleic acid-binding proteins"/>
    <property type="match status" value="1"/>
</dbReference>
<dbReference type="Gene3D" id="2.40.50.140">
    <property type="entry name" value="Nucleic acid-binding proteins"/>
    <property type="match status" value="1"/>
</dbReference>
<feature type="domain" description="CSD" evidence="3">
    <location>
        <begin position="265"/>
        <end position="330"/>
    </location>
</feature>
<evidence type="ECO:0000256" key="1">
    <source>
        <dbReference type="ARBA" id="ARBA00009670"/>
    </source>
</evidence>
<dbReference type="EMBL" id="JADFTS010000001">
    <property type="protein sequence ID" value="KAF9625080.1"/>
    <property type="molecule type" value="Genomic_DNA"/>
</dbReference>
<accession>A0A835IWG8</accession>
<dbReference type="InterPro" id="IPR011129">
    <property type="entry name" value="CSD"/>
</dbReference>
<feature type="compositionally biased region" description="Low complexity" evidence="2">
    <location>
        <begin position="453"/>
        <end position="465"/>
    </location>
</feature>
<dbReference type="InterPro" id="IPR011009">
    <property type="entry name" value="Kinase-like_dom_sf"/>
</dbReference>
<name>A0A835IWG8_9MAGN</name>
<organism evidence="4 5">
    <name type="scientific">Coptis chinensis</name>
    <dbReference type="NCBI Taxonomy" id="261450"/>
    <lineage>
        <taxon>Eukaryota</taxon>
        <taxon>Viridiplantae</taxon>
        <taxon>Streptophyta</taxon>
        <taxon>Embryophyta</taxon>
        <taxon>Tracheophyta</taxon>
        <taxon>Spermatophyta</taxon>
        <taxon>Magnoliopsida</taxon>
        <taxon>Ranunculales</taxon>
        <taxon>Ranunculaceae</taxon>
        <taxon>Coptidoideae</taxon>
        <taxon>Coptis</taxon>
    </lineage>
</organism>
<protein>
    <recommendedName>
        <fullName evidence="3">CSD domain-containing protein</fullName>
    </recommendedName>
</protein>
<proteinExistence type="inferred from homology"/>